<proteinExistence type="predicted"/>
<dbReference type="AlphaFoldDB" id="A0A0N4WBM0"/>
<evidence type="ECO:0000313" key="1">
    <source>
        <dbReference type="EMBL" id="VDO33146.1"/>
    </source>
</evidence>
<dbReference type="Proteomes" id="UP000268014">
    <property type="component" value="Unassembled WGS sequence"/>
</dbReference>
<organism evidence="3">
    <name type="scientific">Haemonchus placei</name>
    <name type="common">Barber's pole worm</name>
    <dbReference type="NCBI Taxonomy" id="6290"/>
    <lineage>
        <taxon>Eukaryota</taxon>
        <taxon>Metazoa</taxon>
        <taxon>Ecdysozoa</taxon>
        <taxon>Nematoda</taxon>
        <taxon>Chromadorea</taxon>
        <taxon>Rhabditida</taxon>
        <taxon>Rhabditina</taxon>
        <taxon>Rhabditomorpha</taxon>
        <taxon>Strongyloidea</taxon>
        <taxon>Trichostrongylidae</taxon>
        <taxon>Haemonchus</taxon>
    </lineage>
</organism>
<gene>
    <name evidence="1" type="ORF">HPLM_LOCUS7844</name>
</gene>
<accession>A0A0N4WBM0</accession>
<keyword evidence="2" id="KW-1185">Reference proteome</keyword>
<dbReference type="EMBL" id="UZAF01016737">
    <property type="protein sequence ID" value="VDO33146.1"/>
    <property type="molecule type" value="Genomic_DNA"/>
</dbReference>
<evidence type="ECO:0000313" key="3">
    <source>
        <dbReference type="WBParaSite" id="HPLM_0000785201-mRNA-1"/>
    </source>
</evidence>
<reference evidence="3" key="1">
    <citation type="submission" date="2017-02" db="UniProtKB">
        <authorList>
            <consortium name="WormBaseParasite"/>
        </authorList>
    </citation>
    <scope>IDENTIFICATION</scope>
</reference>
<sequence length="71" mass="8277">MAIEKIMLSPINRKRIRNGYEVDGVLEGYIFGEVESPDKLASKIRAQFTPALKFSHNHFYFFCSYLHLLPK</sequence>
<reference evidence="1 2" key="2">
    <citation type="submission" date="2018-11" db="EMBL/GenBank/DDBJ databases">
        <authorList>
            <consortium name="Pathogen Informatics"/>
        </authorList>
    </citation>
    <scope>NUCLEOTIDE SEQUENCE [LARGE SCALE GENOMIC DNA]</scope>
    <source>
        <strain evidence="1 2">MHpl1</strain>
    </source>
</reference>
<dbReference type="WBParaSite" id="HPLM_0000785201-mRNA-1">
    <property type="protein sequence ID" value="HPLM_0000785201-mRNA-1"/>
    <property type="gene ID" value="HPLM_0000785201"/>
</dbReference>
<name>A0A0N4WBM0_HAEPC</name>
<evidence type="ECO:0000313" key="2">
    <source>
        <dbReference type="Proteomes" id="UP000268014"/>
    </source>
</evidence>
<protein>
    <submittedName>
        <fullName evidence="3">Polyribonucleotide nucleotidyltransferase</fullName>
    </submittedName>
</protein>